<evidence type="ECO:0000256" key="3">
    <source>
        <dbReference type="ARBA" id="ARBA00022553"/>
    </source>
</evidence>
<feature type="transmembrane region" description="Helical" evidence="10">
    <location>
        <begin position="101"/>
        <end position="119"/>
    </location>
</feature>
<evidence type="ECO:0000256" key="10">
    <source>
        <dbReference type="SAM" id="Phobius"/>
    </source>
</evidence>
<feature type="domain" description="Histidine kinase/HSP90-like ATPase" evidence="11">
    <location>
        <begin position="295"/>
        <end position="382"/>
    </location>
</feature>
<accession>A0A562IVZ0</accession>
<dbReference type="InterPro" id="IPR011712">
    <property type="entry name" value="Sig_transdc_His_kin_sub3_dim/P"/>
</dbReference>
<feature type="transmembrane region" description="Helical" evidence="10">
    <location>
        <begin position="44"/>
        <end position="61"/>
    </location>
</feature>
<evidence type="ECO:0000256" key="7">
    <source>
        <dbReference type="ARBA" id="ARBA00022840"/>
    </source>
</evidence>
<proteinExistence type="predicted"/>
<evidence type="ECO:0000259" key="12">
    <source>
        <dbReference type="Pfam" id="PF07730"/>
    </source>
</evidence>
<comment type="catalytic activity">
    <reaction evidence="1">
        <text>ATP + protein L-histidine = ADP + protein N-phospho-L-histidine.</text>
        <dbReference type="EC" id="2.7.13.3"/>
    </reaction>
</comment>
<dbReference type="GO" id="GO:0046983">
    <property type="term" value="F:protein dimerization activity"/>
    <property type="evidence" value="ECO:0007669"/>
    <property type="project" value="InterPro"/>
</dbReference>
<comment type="caution">
    <text evidence="13">The sequence shown here is derived from an EMBL/GenBank/DDBJ whole genome shotgun (WGS) entry which is preliminary data.</text>
</comment>
<dbReference type="Proteomes" id="UP000321490">
    <property type="component" value="Unassembled WGS sequence"/>
</dbReference>
<feature type="coiled-coil region" evidence="9">
    <location>
        <begin position="155"/>
        <end position="182"/>
    </location>
</feature>
<keyword evidence="14" id="KW-1185">Reference proteome</keyword>
<keyword evidence="10" id="KW-0812">Transmembrane</keyword>
<evidence type="ECO:0000256" key="1">
    <source>
        <dbReference type="ARBA" id="ARBA00000085"/>
    </source>
</evidence>
<gene>
    <name evidence="13" type="ORF">JD78_03668</name>
</gene>
<dbReference type="InterPro" id="IPR036890">
    <property type="entry name" value="HATPase_C_sf"/>
</dbReference>
<feature type="transmembrane region" description="Helical" evidence="10">
    <location>
        <begin position="67"/>
        <end position="89"/>
    </location>
</feature>
<feature type="domain" description="Signal transduction histidine kinase subgroup 3 dimerisation and phosphoacceptor" evidence="12">
    <location>
        <begin position="180"/>
        <end position="244"/>
    </location>
</feature>
<dbReference type="EC" id="2.7.13.3" evidence="2"/>
<dbReference type="Gene3D" id="3.30.565.10">
    <property type="entry name" value="Histidine kinase-like ATPase, C-terminal domain"/>
    <property type="match status" value="1"/>
</dbReference>
<dbReference type="AlphaFoldDB" id="A0A562IVZ0"/>
<dbReference type="Gene3D" id="1.20.5.1930">
    <property type="match status" value="1"/>
</dbReference>
<evidence type="ECO:0000256" key="5">
    <source>
        <dbReference type="ARBA" id="ARBA00022741"/>
    </source>
</evidence>
<dbReference type="EMBL" id="VLKF01000001">
    <property type="protein sequence ID" value="TWH75117.1"/>
    <property type="molecule type" value="Genomic_DNA"/>
</dbReference>
<dbReference type="PANTHER" id="PTHR24421">
    <property type="entry name" value="NITRATE/NITRITE SENSOR PROTEIN NARX-RELATED"/>
    <property type="match status" value="1"/>
</dbReference>
<dbReference type="RefSeq" id="WP_153361261.1">
    <property type="nucleotide sequence ID" value="NZ_ML762504.1"/>
</dbReference>
<keyword evidence="4" id="KW-0808">Transferase</keyword>
<keyword evidence="10" id="KW-0472">Membrane</keyword>
<protein>
    <recommendedName>
        <fullName evidence="2">histidine kinase</fullName>
        <ecNumber evidence="2">2.7.13.3</ecNumber>
    </recommendedName>
</protein>
<dbReference type="OrthoDB" id="227596at2"/>
<reference evidence="13 14" key="1">
    <citation type="submission" date="2019-07" db="EMBL/GenBank/DDBJ databases">
        <title>R&amp;d 2014.</title>
        <authorList>
            <person name="Klenk H.-P."/>
        </authorList>
    </citation>
    <scope>NUCLEOTIDE SEQUENCE [LARGE SCALE GENOMIC DNA]</scope>
    <source>
        <strain evidence="13 14">DSM 45764</strain>
    </source>
</reference>
<evidence type="ECO:0000256" key="8">
    <source>
        <dbReference type="ARBA" id="ARBA00023012"/>
    </source>
</evidence>
<evidence type="ECO:0000256" key="2">
    <source>
        <dbReference type="ARBA" id="ARBA00012438"/>
    </source>
</evidence>
<evidence type="ECO:0000256" key="6">
    <source>
        <dbReference type="ARBA" id="ARBA00022777"/>
    </source>
</evidence>
<evidence type="ECO:0000256" key="9">
    <source>
        <dbReference type="SAM" id="Coils"/>
    </source>
</evidence>
<keyword evidence="9" id="KW-0175">Coiled coil</keyword>
<keyword evidence="7" id="KW-0067">ATP-binding</keyword>
<evidence type="ECO:0000313" key="13">
    <source>
        <dbReference type="EMBL" id="TWH75117.1"/>
    </source>
</evidence>
<dbReference type="GO" id="GO:0016020">
    <property type="term" value="C:membrane"/>
    <property type="evidence" value="ECO:0007669"/>
    <property type="project" value="InterPro"/>
</dbReference>
<feature type="transmembrane region" description="Helical" evidence="10">
    <location>
        <begin position="125"/>
        <end position="147"/>
    </location>
</feature>
<dbReference type="GO" id="GO:0005524">
    <property type="term" value="F:ATP binding"/>
    <property type="evidence" value="ECO:0007669"/>
    <property type="project" value="UniProtKB-KW"/>
</dbReference>
<sequence>MGVRERIWPGLTARGVALEVLLAGLGVALTGSGFGTLDPTTLDLAAVAAITALMALALLLVRRTQPAIPFAVCAASAALGFSPTAPWLLASYAVGRYSGSWWVRGAAGLGGAVAIAVVADPITVGGWTIVAAATGAIVALPAALGIWQRTREQLLGVLRERAERAEAERELLAREAVVSERTRIAREMHDAVGHRVSLMVLQAGAIELAAHDAERVELLAGQVQGAGRRALAELRQMVGVLRAEDVDDDAPLGPQPELADLPRLVDQAREAGMDVTLTVPADVAIDPALDPAVGRAAYRIAQEALTNAGKHAPGARVQVAVERGPARLRLRVVNGAPTRPPQPADGDGYGLVGLGERVRTLGGRLTAEPRLDGGFCIDAELPA</sequence>
<dbReference type="CDD" id="cd16917">
    <property type="entry name" value="HATPase_UhpB-NarQ-NarX-like"/>
    <property type="match status" value="1"/>
</dbReference>
<dbReference type="Pfam" id="PF07730">
    <property type="entry name" value="HisKA_3"/>
    <property type="match status" value="1"/>
</dbReference>
<dbReference type="Pfam" id="PF02518">
    <property type="entry name" value="HATPase_c"/>
    <property type="match status" value="1"/>
</dbReference>
<keyword evidence="3" id="KW-0597">Phosphoprotein</keyword>
<name>A0A562IVZ0_9ACTN</name>
<dbReference type="GO" id="GO:0000155">
    <property type="term" value="F:phosphorelay sensor kinase activity"/>
    <property type="evidence" value="ECO:0007669"/>
    <property type="project" value="InterPro"/>
</dbReference>
<evidence type="ECO:0000313" key="14">
    <source>
        <dbReference type="Proteomes" id="UP000321490"/>
    </source>
</evidence>
<evidence type="ECO:0000259" key="11">
    <source>
        <dbReference type="Pfam" id="PF02518"/>
    </source>
</evidence>
<dbReference type="PANTHER" id="PTHR24421:SF10">
    <property type="entry name" value="NITRATE_NITRITE SENSOR PROTEIN NARQ"/>
    <property type="match status" value="1"/>
</dbReference>
<keyword evidence="8" id="KW-0902">Two-component regulatory system</keyword>
<keyword evidence="5" id="KW-0547">Nucleotide-binding</keyword>
<organism evidence="13 14">
    <name type="scientific">Modestobacter roseus</name>
    <dbReference type="NCBI Taxonomy" id="1181884"/>
    <lineage>
        <taxon>Bacteria</taxon>
        <taxon>Bacillati</taxon>
        <taxon>Actinomycetota</taxon>
        <taxon>Actinomycetes</taxon>
        <taxon>Geodermatophilales</taxon>
        <taxon>Geodermatophilaceae</taxon>
        <taxon>Modestobacter</taxon>
    </lineage>
</organism>
<evidence type="ECO:0000256" key="4">
    <source>
        <dbReference type="ARBA" id="ARBA00022679"/>
    </source>
</evidence>
<dbReference type="InterPro" id="IPR050482">
    <property type="entry name" value="Sensor_HK_TwoCompSys"/>
</dbReference>
<dbReference type="InterPro" id="IPR003594">
    <property type="entry name" value="HATPase_dom"/>
</dbReference>
<keyword evidence="10" id="KW-1133">Transmembrane helix</keyword>
<dbReference type="SUPFAM" id="SSF55874">
    <property type="entry name" value="ATPase domain of HSP90 chaperone/DNA topoisomerase II/histidine kinase"/>
    <property type="match status" value="1"/>
</dbReference>
<keyword evidence="6 13" id="KW-0418">Kinase</keyword>